<keyword evidence="5" id="KW-0413">Isomerase</keyword>
<feature type="region of interest" description="Disordered" evidence="2">
    <location>
        <begin position="216"/>
        <end position="244"/>
    </location>
</feature>
<reference evidence="5 6" key="1">
    <citation type="submission" date="2021-01" db="EMBL/GenBank/DDBJ databases">
        <title>Sequencing the genomes of 1000 actinobacteria strains.</title>
        <authorList>
            <person name="Klenk H.-P."/>
        </authorList>
    </citation>
    <scope>NUCLEOTIDE SEQUENCE [LARGE SCALE GENOMIC DNA]</scope>
    <source>
        <strain evidence="5 6">DSM 18239</strain>
    </source>
</reference>
<comment type="function">
    <text evidence="1">PPIases accelerate the folding of proteins. It catalyzes the cis-trans isomerization of proline imidic peptide bonds in oligopeptides.</text>
</comment>
<feature type="signal peptide" evidence="3">
    <location>
        <begin position="1"/>
        <end position="19"/>
    </location>
</feature>
<dbReference type="InterPro" id="IPR044666">
    <property type="entry name" value="Cyclophilin_A-like"/>
</dbReference>
<evidence type="ECO:0000256" key="2">
    <source>
        <dbReference type="SAM" id="MobiDB-lite"/>
    </source>
</evidence>
<dbReference type="CDD" id="cd00317">
    <property type="entry name" value="cyclophilin"/>
    <property type="match status" value="1"/>
</dbReference>
<dbReference type="SUPFAM" id="SSF50891">
    <property type="entry name" value="Cyclophilin-like"/>
    <property type="match status" value="1"/>
</dbReference>
<evidence type="ECO:0000259" key="4">
    <source>
        <dbReference type="PROSITE" id="PS50072"/>
    </source>
</evidence>
<feature type="region of interest" description="Disordered" evidence="2">
    <location>
        <begin position="24"/>
        <end position="61"/>
    </location>
</feature>
<accession>A0ABS2M557</accession>
<keyword evidence="6" id="KW-1185">Reference proteome</keyword>
<dbReference type="PROSITE" id="PS50072">
    <property type="entry name" value="CSA_PPIASE_2"/>
    <property type="match status" value="1"/>
</dbReference>
<evidence type="ECO:0000256" key="1">
    <source>
        <dbReference type="ARBA" id="ARBA00002388"/>
    </source>
</evidence>
<dbReference type="Gene3D" id="2.40.100.10">
    <property type="entry name" value="Cyclophilin-like"/>
    <property type="match status" value="1"/>
</dbReference>
<dbReference type="PANTHER" id="PTHR45625">
    <property type="entry name" value="PEPTIDYL-PROLYL CIS-TRANS ISOMERASE-RELATED"/>
    <property type="match status" value="1"/>
</dbReference>
<name>A0ABS2M557_9ACTN</name>
<dbReference type="GO" id="GO:0003755">
    <property type="term" value="F:peptidyl-prolyl cis-trans isomerase activity"/>
    <property type="evidence" value="ECO:0007669"/>
    <property type="project" value="UniProtKB-EC"/>
</dbReference>
<evidence type="ECO:0000313" key="6">
    <source>
        <dbReference type="Proteomes" id="UP000732378"/>
    </source>
</evidence>
<dbReference type="Pfam" id="PF00160">
    <property type="entry name" value="Pro_isomerase"/>
    <property type="match status" value="1"/>
</dbReference>
<protein>
    <submittedName>
        <fullName evidence="5">Peptidyl-prolyl cis-trans isomerase B (Cyclophilin B)</fullName>
        <ecNumber evidence="5">5.2.1.8</ecNumber>
    </submittedName>
</protein>
<dbReference type="EC" id="5.2.1.8" evidence="5"/>
<dbReference type="InterPro" id="IPR002130">
    <property type="entry name" value="Cyclophilin-type_PPIase_dom"/>
</dbReference>
<dbReference type="RefSeq" id="WP_193668770.1">
    <property type="nucleotide sequence ID" value="NZ_JACDTV010000006.1"/>
</dbReference>
<evidence type="ECO:0000313" key="5">
    <source>
        <dbReference type="EMBL" id="MBM7506313.1"/>
    </source>
</evidence>
<feature type="compositionally biased region" description="Low complexity" evidence="2">
    <location>
        <begin position="30"/>
        <end position="55"/>
    </location>
</feature>
<feature type="chain" id="PRO_5045283948" evidence="3">
    <location>
        <begin position="20"/>
        <end position="244"/>
    </location>
</feature>
<proteinExistence type="predicted"/>
<gene>
    <name evidence="5" type="ORF">JOE61_000127</name>
</gene>
<feature type="domain" description="PPIase cyclophilin-type" evidence="4">
    <location>
        <begin position="93"/>
        <end position="243"/>
    </location>
</feature>
<dbReference type="PANTHER" id="PTHR45625:SF3">
    <property type="entry name" value="PEPTIDYL-PROLYL CIS-TRANS ISOMERASE B-RELATED"/>
    <property type="match status" value="1"/>
</dbReference>
<evidence type="ECO:0000256" key="3">
    <source>
        <dbReference type="SAM" id="SignalP"/>
    </source>
</evidence>
<keyword evidence="3" id="KW-0732">Signal</keyword>
<dbReference type="PROSITE" id="PS51257">
    <property type="entry name" value="PROKAR_LIPOPROTEIN"/>
    <property type="match status" value="1"/>
</dbReference>
<comment type="caution">
    <text evidence="5">The sequence shown here is derived from an EMBL/GenBank/DDBJ whole genome shotgun (WGS) entry which is preliminary data.</text>
</comment>
<dbReference type="Proteomes" id="UP000732378">
    <property type="component" value="Unassembled WGS sequence"/>
</dbReference>
<sequence length="244" mass="24430">MLTRPLAAAAVLACVGALAACGSENDETASDASSESSQSPGSTESTESGDTGSFSPAADGECSYVEDGNPAKEVELPPADPTVEGEVDVTMATSIGELSATLDASSTPCTVGSFVSLAEQDYFAGTTCHRLTTQGIFVLQCGDPTATGTGGPGYTIPDELSGQESYPAGTLAMAKTPYPDSGGSQFFIVYEDTPLPPQYTVFGTVDAAGVEAVAEAAEAGSDDRNGPGDGTPKTAVDIEGVTVG</sequence>
<dbReference type="EMBL" id="JAFBBZ010000001">
    <property type="protein sequence ID" value="MBM7506313.1"/>
    <property type="molecule type" value="Genomic_DNA"/>
</dbReference>
<organism evidence="5 6">
    <name type="scientific">Nocardioides salarius</name>
    <dbReference type="NCBI Taxonomy" id="374513"/>
    <lineage>
        <taxon>Bacteria</taxon>
        <taxon>Bacillati</taxon>
        <taxon>Actinomycetota</taxon>
        <taxon>Actinomycetes</taxon>
        <taxon>Propionibacteriales</taxon>
        <taxon>Nocardioidaceae</taxon>
        <taxon>Nocardioides</taxon>
    </lineage>
</organism>
<dbReference type="InterPro" id="IPR029000">
    <property type="entry name" value="Cyclophilin-like_dom_sf"/>
</dbReference>